<dbReference type="PANTHER" id="PTHR23334:SF20">
    <property type="entry name" value="BASIC LEUCINE ZIPPER 24"/>
    <property type="match status" value="1"/>
</dbReference>
<dbReference type="InterPro" id="IPR046347">
    <property type="entry name" value="bZIP_sf"/>
</dbReference>
<evidence type="ECO:0000259" key="2">
    <source>
        <dbReference type="PROSITE" id="PS50217"/>
    </source>
</evidence>
<dbReference type="PANTHER" id="PTHR23334">
    <property type="entry name" value="CCAAT/ENHANCER BINDING PROTEIN"/>
    <property type="match status" value="1"/>
</dbReference>
<sequence length="490" mass="53134">MRRRQRKSAAQLHERTCASPRQFSYSDSYVRQSFGAEPSLWPDVEPSGSRLYLPCAHVPTATLVTARDPWEEDLYYSSSDTEGSDISWCARNTRPYQACYAANRVAAAAMESPQMYDSVHPGVVAHEVQAGKKPAVALSNNNNSLSAVNNNTKPTSVVKQQQQQHHFHHPQEQPAELADLNSPEISLDLQNLIEDSQFDQGLFTDILSGPAGVKAAHTHTHHHHHPGLPHPQARTATTTASLLGASYPRTTLAYMPHPVHSATAYNTPSAPGNNNNSNSSVSSDNSSASSASLPSIKEEPVDPSDFRTACQQNGGGGGAGAVAVPVPYSAAFSPPSVPGGGSFVSNGSGSTFTTLTPSSVPGAIHPHSLLAGLNKSAVAKPPVSLHHSHHSGGGRKSSKSVDKASDEYRRRRERNNIAVRKSREKAKMRSRETEEKVKVLMKENERLQRRIDALTEELGVMRNLFENLGMVPEQIHRELSKHLNAYQQGL</sequence>
<feature type="region of interest" description="Disordered" evidence="1">
    <location>
        <begin position="213"/>
        <end position="233"/>
    </location>
</feature>
<dbReference type="Gene3D" id="1.20.5.170">
    <property type="match status" value="1"/>
</dbReference>
<feature type="region of interest" description="Disordered" evidence="1">
    <location>
        <begin position="263"/>
        <end position="318"/>
    </location>
</feature>
<dbReference type="Pfam" id="PF07716">
    <property type="entry name" value="bZIP_2"/>
    <property type="match status" value="1"/>
</dbReference>
<keyword evidence="4" id="KW-1185">Reference proteome</keyword>
<reference evidence="3 4" key="1">
    <citation type="submission" date="2023-02" db="EMBL/GenBank/DDBJ databases">
        <title>LHISI_Scaffold_Assembly.</title>
        <authorList>
            <person name="Stuart O.P."/>
            <person name="Cleave R."/>
            <person name="Magrath M.J.L."/>
            <person name="Mikheyev A.S."/>
        </authorList>
    </citation>
    <scope>NUCLEOTIDE SEQUENCE [LARGE SCALE GENOMIC DNA]</scope>
    <source>
        <strain evidence="3">Daus_M_001</strain>
        <tissue evidence="3">Leg muscle</tissue>
    </source>
</reference>
<feature type="domain" description="BZIP" evidence="2">
    <location>
        <begin position="405"/>
        <end position="468"/>
    </location>
</feature>
<evidence type="ECO:0000313" key="4">
    <source>
        <dbReference type="Proteomes" id="UP001159363"/>
    </source>
</evidence>
<feature type="compositionally biased region" description="Basic residues" evidence="1">
    <location>
        <begin position="216"/>
        <end position="227"/>
    </location>
</feature>
<dbReference type="Proteomes" id="UP001159363">
    <property type="component" value="Chromosome 13"/>
</dbReference>
<dbReference type="PROSITE" id="PS50217">
    <property type="entry name" value="BZIP"/>
    <property type="match status" value="1"/>
</dbReference>
<dbReference type="CDD" id="cd14693">
    <property type="entry name" value="bZIP_CEBP"/>
    <property type="match status" value="1"/>
</dbReference>
<feature type="compositionally biased region" description="Basic residues" evidence="1">
    <location>
        <begin position="386"/>
        <end position="398"/>
    </location>
</feature>
<feature type="compositionally biased region" description="Low complexity" evidence="1">
    <location>
        <begin position="266"/>
        <end position="295"/>
    </location>
</feature>
<proteinExistence type="predicted"/>
<dbReference type="InterPro" id="IPR031106">
    <property type="entry name" value="C/EBP"/>
</dbReference>
<dbReference type="EMBL" id="JARBHB010000014">
    <property type="protein sequence ID" value="KAJ8869136.1"/>
    <property type="molecule type" value="Genomic_DNA"/>
</dbReference>
<evidence type="ECO:0000313" key="3">
    <source>
        <dbReference type="EMBL" id="KAJ8869136.1"/>
    </source>
</evidence>
<dbReference type="SMART" id="SM00338">
    <property type="entry name" value="BRLZ"/>
    <property type="match status" value="1"/>
</dbReference>
<feature type="compositionally biased region" description="Basic and acidic residues" evidence="1">
    <location>
        <begin position="399"/>
        <end position="410"/>
    </location>
</feature>
<gene>
    <name evidence="3" type="ORF">PR048_030704</name>
</gene>
<feature type="region of interest" description="Disordered" evidence="1">
    <location>
        <begin position="146"/>
        <end position="175"/>
    </location>
</feature>
<evidence type="ECO:0000256" key="1">
    <source>
        <dbReference type="SAM" id="MobiDB-lite"/>
    </source>
</evidence>
<feature type="region of interest" description="Disordered" evidence="1">
    <location>
        <begin position="380"/>
        <end position="430"/>
    </location>
</feature>
<dbReference type="InterPro" id="IPR004827">
    <property type="entry name" value="bZIP"/>
</dbReference>
<comment type="caution">
    <text evidence="3">The sequence shown here is derived from an EMBL/GenBank/DDBJ whole genome shotgun (WGS) entry which is preliminary data.</text>
</comment>
<name>A0ABQ9G9R1_9NEOP</name>
<dbReference type="SUPFAM" id="SSF57959">
    <property type="entry name" value="Leucine zipper domain"/>
    <property type="match status" value="1"/>
</dbReference>
<accession>A0ABQ9G9R1</accession>
<protein>
    <recommendedName>
        <fullName evidence="2">BZIP domain-containing protein</fullName>
    </recommendedName>
</protein>
<organism evidence="3 4">
    <name type="scientific">Dryococelus australis</name>
    <dbReference type="NCBI Taxonomy" id="614101"/>
    <lineage>
        <taxon>Eukaryota</taxon>
        <taxon>Metazoa</taxon>
        <taxon>Ecdysozoa</taxon>
        <taxon>Arthropoda</taxon>
        <taxon>Hexapoda</taxon>
        <taxon>Insecta</taxon>
        <taxon>Pterygota</taxon>
        <taxon>Neoptera</taxon>
        <taxon>Polyneoptera</taxon>
        <taxon>Phasmatodea</taxon>
        <taxon>Verophasmatodea</taxon>
        <taxon>Anareolatae</taxon>
        <taxon>Phasmatidae</taxon>
        <taxon>Eurycanthinae</taxon>
        <taxon>Dryococelus</taxon>
    </lineage>
</organism>